<proteinExistence type="predicted"/>
<evidence type="ECO:0000313" key="7">
    <source>
        <dbReference type="Proteomes" id="UP000316252"/>
    </source>
</evidence>
<dbReference type="AlphaFoldDB" id="A0A506Y867"/>
<dbReference type="GO" id="GO:0015833">
    <property type="term" value="P:peptide transport"/>
    <property type="evidence" value="ECO:0007669"/>
    <property type="project" value="InterPro"/>
</dbReference>
<dbReference type="GO" id="GO:0005524">
    <property type="term" value="F:ATP binding"/>
    <property type="evidence" value="ECO:0007669"/>
    <property type="project" value="UniProtKB-KW"/>
</dbReference>
<sequence length="597" mass="65067">MSDTTLTVGGAGAPAGSPAAGAGANPAEPAAEKPILDVRELSVVYESPGQAPVQAVDHVSFTLKKGEFVGLVGESGSGKSTLGFALTRLQKPPARTNSGRILFDGRDIRELGTEELRQQRQGGFAMVLQSGMNALNPVRRIRDHFIDIYKAHGHVPRDRWQKNSEDLIAKVELPVSMLDRYPGELSGGMRQRVSIALALSLEPQLMVFDEPTTALDVLVQHAVMDTIRALQQSEGFTAVLISHDLGIVLESTERVLVMHEGRIVEDGSSQQILEDPRDEYTRMLLSHYADPRAEVVSLPGFEDRSVRRAENRTRADSATSTPSVATRGKRSAQAAIVVDGVSKTYPAPRRGEDPVRAVRDVSFTLEPGQSLALVGQSGSGKSTLAKMITGVEEPSEGRITFGDLDVAKLRGRGVRELHRDVQMVFQDPYAALNPLHTVEYILTRPIVNFTGATKQQARMRVRELLETVGLTPVEQFAQKLPHQLSGGQRQRVVIARALASDPQVIIADEPVSMLDVSLRAGVLALLEDLREQWGVSLLYITHDLLSARLITDDILVLHDGQVVERGETAQVLQHPQDEYTVALLDAVPDPRRARAAS</sequence>
<dbReference type="Gene3D" id="3.40.50.300">
    <property type="entry name" value="P-loop containing nucleotide triphosphate hydrolases"/>
    <property type="match status" value="2"/>
</dbReference>
<dbReference type="InterPro" id="IPR003593">
    <property type="entry name" value="AAA+_ATPase"/>
</dbReference>
<feature type="region of interest" description="Disordered" evidence="4">
    <location>
        <begin position="307"/>
        <end position="331"/>
    </location>
</feature>
<dbReference type="SMART" id="SM00382">
    <property type="entry name" value="AAA"/>
    <property type="match status" value="2"/>
</dbReference>
<keyword evidence="7" id="KW-1185">Reference proteome</keyword>
<evidence type="ECO:0000256" key="4">
    <source>
        <dbReference type="SAM" id="MobiDB-lite"/>
    </source>
</evidence>
<dbReference type="PANTHER" id="PTHR43776">
    <property type="entry name" value="TRANSPORT ATP-BINDING PROTEIN"/>
    <property type="match status" value="1"/>
</dbReference>
<dbReference type="NCBIfam" id="NF007739">
    <property type="entry name" value="PRK10419.1"/>
    <property type="match status" value="2"/>
</dbReference>
<evidence type="ECO:0000259" key="5">
    <source>
        <dbReference type="PROSITE" id="PS50893"/>
    </source>
</evidence>
<evidence type="ECO:0000256" key="3">
    <source>
        <dbReference type="ARBA" id="ARBA00022840"/>
    </source>
</evidence>
<dbReference type="Proteomes" id="UP000316252">
    <property type="component" value="Unassembled WGS sequence"/>
</dbReference>
<keyword evidence="2" id="KW-0547">Nucleotide-binding</keyword>
<dbReference type="Pfam" id="PF08352">
    <property type="entry name" value="oligo_HPY"/>
    <property type="match status" value="2"/>
</dbReference>
<dbReference type="GO" id="GO:0016887">
    <property type="term" value="F:ATP hydrolysis activity"/>
    <property type="evidence" value="ECO:0007669"/>
    <property type="project" value="InterPro"/>
</dbReference>
<name>A0A506Y867_9MICO</name>
<keyword evidence="1" id="KW-0813">Transport</keyword>
<dbReference type="CDD" id="cd03257">
    <property type="entry name" value="ABC_NikE_OppD_transporters"/>
    <property type="match status" value="2"/>
</dbReference>
<accession>A0A506Y867</accession>
<organism evidence="6 7">
    <name type="scientific">Schumannella soli</name>
    <dbReference type="NCBI Taxonomy" id="2590779"/>
    <lineage>
        <taxon>Bacteria</taxon>
        <taxon>Bacillati</taxon>
        <taxon>Actinomycetota</taxon>
        <taxon>Actinomycetes</taxon>
        <taxon>Micrococcales</taxon>
        <taxon>Microbacteriaceae</taxon>
        <taxon>Schumannella</taxon>
    </lineage>
</organism>
<keyword evidence="3 6" id="KW-0067">ATP-binding</keyword>
<comment type="caution">
    <text evidence="6">The sequence shown here is derived from an EMBL/GenBank/DDBJ whole genome shotgun (WGS) entry which is preliminary data.</text>
</comment>
<dbReference type="InterPro" id="IPR027417">
    <property type="entry name" value="P-loop_NTPase"/>
</dbReference>
<feature type="domain" description="ABC transporter" evidence="5">
    <location>
        <begin position="38"/>
        <end position="285"/>
    </location>
</feature>
<feature type="region of interest" description="Disordered" evidence="4">
    <location>
        <begin position="1"/>
        <end position="28"/>
    </location>
</feature>
<evidence type="ECO:0000256" key="1">
    <source>
        <dbReference type="ARBA" id="ARBA00022448"/>
    </source>
</evidence>
<dbReference type="OrthoDB" id="4008250at2"/>
<dbReference type="InterPro" id="IPR003439">
    <property type="entry name" value="ABC_transporter-like_ATP-bd"/>
</dbReference>
<protein>
    <submittedName>
        <fullName evidence="6">ABC transporter ATP-binding protein</fullName>
    </submittedName>
</protein>
<dbReference type="Pfam" id="PF00005">
    <property type="entry name" value="ABC_tran"/>
    <property type="match status" value="2"/>
</dbReference>
<dbReference type="PROSITE" id="PS50893">
    <property type="entry name" value="ABC_TRANSPORTER_2"/>
    <property type="match status" value="2"/>
</dbReference>
<dbReference type="PANTHER" id="PTHR43776:SF8">
    <property type="entry name" value="ABC TRANSPORTER, ATP-BINDING PROTEIN"/>
    <property type="match status" value="1"/>
</dbReference>
<feature type="compositionally biased region" description="Low complexity" evidence="4">
    <location>
        <begin position="14"/>
        <end position="28"/>
    </location>
</feature>
<feature type="domain" description="ABC transporter" evidence="5">
    <location>
        <begin position="336"/>
        <end position="584"/>
    </location>
</feature>
<dbReference type="InterPro" id="IPR013563">
    <property type="entry name" value="Oligopep_ABC_C"/>
</dbReference>
<dbReference type="SUPFAM" id="SSF52540">
    <property type="entry name" value="P-loop containing nucleoside triphosphate hydrolases"/>
    <property type="match status" value="2"/>
</dbReference>
<gene>
    <name evidence="6" type="ORF">FJ657_03265</name>
</gene>
<dbReference type="InterPro" id="IPR050319">
    <property type="entry name" value="ABC_transp_ATP-bind"/>
</dbReference>
<dbReference type="PROSITE" id="PS00211">
    <property type="entry name" value="ABC_TRANSPORTER_1"/>
    <property type="match status" value="2"/>
</dbReference>
<dbReference type="NCBIfam" id="NF008453">
    <property type="entry name" value="PRK11308.1"/>
    <property type="match status" value="2"/>
</dbReference>
<dbReference type="GO" id="GO:0055085">
    <property type="term" value="P:transmembrane transport"/>
    <property type="evidence" value="ECO:0007669"/>
    <property type="project" value="UniProtKB-ARBA"/>
</dbReference>
<dbReference type="EMBL" id="VHQG01000001">
    <property type="protein sequence ID" value="TPW77690.1"/>
    <property type="molecule type" value="Genomic_DNA"/>
</dbReference>
<evidence type="ECO:0000313" key="6">
    <source>
        <dbReference type="EMBL" id="TPW77690.1"/>
    </source>
</evidence>
<dbReference type="RefSeq" id="WP_141162218.1">
    <property type="nucleotide sequence ID" value="NZ_VHQG01000001.1"/>
</dbReference>
<reference evidence="6 7" key="1">
    <citation type="submission" date="2019-06" db="EMBL/GenBank/DDBJ databases">
        <authorList>
            <person name="Li F."/>
        </authorList>
    </citation>
    <scope>NUCLEOTIDE SEQUENCE [LARGE SCALE GENOMIC DNA]</scope>
    <source>
        <strain evidence="6 7">10F1D-1</strain>
    </source>
</reference>
<evidence type="ECO:0000256" key="2">
    <source>
        <dbReference type="ARBA" id="ARBA00022741"/>
    </source>
</evidence>
<dbReference type="InterPro" id="IPR017871">
    <property type="entry name" value="ABC_transporter-like_CS"/>
</dbReference>